<evidence type="ECO:0000313" key="3">
    <source>
        <dbReference type="Proteomes" id="UP000095192"/>
    </source>
</evidence>
<accession>A0A1D3D0C4</accession>
<dbReference type="InParanoid" id="A0A1D3D0C4"/>
<proteinExistence type="predicted"/>
<keyword evidence="3" id="KW-1185">Reference proteome</keyword>
<dbReference type="VEuPathDB" id="ToxoDB:cyc_06132"/>
<dbReference type="AlphaFoldDB" id="A0A1D3D0C4"/>
<comment type="caution">
    <text evidence="2">The sequence shown here is derived from an EMBL/GenBank/DDBJ whole genome shotgun (WGS) entry which is preliminary data.</text>
</comment>
<protein>
    <submittedName>
        <fullName evidence="2">Uncharacterized protein</fullName>
    </submittedName>
</protein>
<evidence type="ECO:0000313" key="2">
    <source>
        <dbReference type="EMBL" id="OEH76865.1"/>
    </source>
</evidence>
<gene>
    <name evidence="2" type="ORF">cyc_06132</name>
</gene>
<evidence type="ECO:0000256" key="1">
    <source>
        <dbReference type="SAM" id="MobiDB-lite"/>
    </source>
</evidence>
<dbReference type="EMBL" id="JROU02001293">
    <property type="protein sequence ID" value="OEH76865.1"/>
    <property type="molecule type" value="Genomic_DNA"/>
</dbReference>
<sequence length="124" mass="13915">MQPLDIIIGGPHQGEQWTRPRRCNRREQSGRLQELYLLATHRVVLCFTRLSPGSGAHLVRQRQPALLSRAAVEGSAIVKDLWSPFHSRYFKIGGMQHTDATGTSGLFCSTFTCLHDASGLYKHK</sequence>
<reference evidence="2 3" key="1">
    <citation type="journal article" date="2016" name="BMC Genomics">
        <title>Comparative genomics reveals Cyclospora cayetanensis possesses coccidia-like metabolism and invasion components but unique surface antigens.</title>
        <authorList>
            <person name="Liu S."/>
            <person name="Wang L."/>
            <person name="Zheng H."/>
            <person name="Xu Z."/>
            <person name="Roellig D.M."/>
            <person name="Li N."/>
            <person name="Frace M.A."/>
            <person name="Tang K."/>
            <person name="Arrowood M.J."/>
            <person name="Moss D.M."/>
            <person name="Zhang L."/>
            <person name="Feng Y."/>
            <person name="Xiao L."/>
        </authorList>
    </citation>
    <scope>NUCLEOTIDE SEQUENCE [LARGE SCALE GENOMIC DNA]</scope>
    <source>
        <strain evidence="2 3">CHN_HEN01</strain>
    </source>
</reference>
<feature type="region of interest" description="Disordered" evidence="1">
    <location>
        <begin position="1"/>
        <end position="22"/>
    </location>
</feature>
<name>A0A1D3D0C4_9EIME</name>
<organism evidence="2 3">
    <name type="scientific">Cyclospora cayetanensis</name>
    <dbReference type="NCBI Taxonomy" id="88456"/>
    <lineage>
        <taxon>Eukaryota</taxon>
        <taxon>Sar</taxon>
        <taxon>Alveolata</taxon>
        <taxon>Apicomplexa</taxon>
        <taxon>Conoidasida</taxon>
        <taxon>Coccidia</taxon>
        <taxon>Eucoccidiorida</taxon>
        <taxon>Eimeriorina</taxon>
        <taxon>Eimeriidae</taxon>
        <taxon>Cyclospora</taxon>
    </lineage>
</organism>
<dbReference type="Proteomes" id="UP000095192">
    <property type="component" value="Unassembled WGS sequence"/>
</dbReference>